<comment type="caution">
    <text evidence="2">The sequence shown here is derived from an EMBL/GenBank/DDBJ whole genome shotgun (WGS) entry which is preliminary data.</text>
</comment>
<gene>
    <name evidence="2" type="ORF">YP76_00055</name>
</gene>
<dbReference type="SFLD" id="SFLDS00003">
    <property type="entry name" value="Haloacid_Dehalogenase"/>
    <property type="match status" value="1"/>
</dbReference>
<dbReference type="Pfam" id="PF03767">
    <property type="entry name" value="Acid_phosphat_B"/>
    <property type="match status" value="1"/>
</dbReference>
<dbReference type="EMBL" id="LBIC01000001">
    <property type="protein sequence ID" value="KKW94096.1"/>
    <property type="molecule type" value="Genomic_DNA"/>
</dbReference>
<proteinExistence type="predicted"/>
<reference evidence="2 3" key="1">
    <citation type="submission" date="2015-04" db="EMBL/GenBank/DDBJ databases">
        <title>Genome sequence of aromatic hydrocarbons-degrading Sphingobium chungbukense DJ77.</title>
        <authorList>
            <person name="Kim Y.-C."/>
            <person name="Chae J.-C."/>
        </authorList>
    </citation>
    <scope>NUCLEOTIDE SEQUENCE [LARGE SCALE GENOMIC DNA]</scope>
    <source>
        <strain evidence="2 3">DJ77</strain>
    </source>
</reference>
<dbReference type="InterPro" id="IPR036412">
    <property type="entry name" value="HAD-like_sf"/>
</dbReference>
<sequence length="283" mass="29673">MGLAVFVMLAGCSAERPAAVPVAPEVPPAGMQYLYGSGEASALSIQAYRALLANVAAKVKARPVDSVVLAQETSLDDPRFEPCGTKPFAAVFDVDETVMLNIGYEYHAARTGRGFDAAAWDAWEKTGEDAVAPVPGADRMVRALREMGVTVVFNTNRAAANAGPTIRAIKAAGLGDAVHGETLFLSGDDATGSRKDGRRAVIAAKYCVVAMGGDQLGDFSDLFNGGQSVTARRAATMQPAIAQMWGNGWFVLPNPVYGSGLKGGFDEVFPADKRWTAPANGEN</sequence>
<dbReference type="SUPFAM" id="SSF56784">
    <property type="entry name" value="HAD-like"/>
    <property type="match status" value="1"/>
</dbReference>
<evidence type="ECO:0000313" key="2">
    <source>
        <dbReference type="EMBL" id="KKW94096.1"/>
    </source>
</evidence>
<dbReference type="PANTHER" id="PTHR31284:SF10">
    <property type="entry name" value="ACID PHOSPHATASE-LIKE PROTEIN"/>
    <property type="match status" value="1"/>
</dbReference>
<dbReference type="AlphaFoldDB" id="A0A0M3AYT4"/>
<dbReference type="PATRIC" id="fig|56193.3.peg.12"/>
<dbReference type="InterPro" id="IPR006423">
    <property type="entry name" value="Lipo_e_P4"/>
</dbReference>
<keyword evidence="1" id="KW-0732">Signal</keyword>
<dbReference type="Gene3D" id="3.40.50.1000">
    <property type="entry name" value="HAD superfamily/HAD-like"/>
    <property type="match status" value="1"/>
</dbReference>
<dbReference type="STRING" id="56193.YP76_00055"/>
<evidence type="ECO:0000313" key="3">
    <source>
        <dbReference type="Proteomes" id="UP000033874"/>
    </source>
</evidence>
<accession>A0A0M3AYT4</accession>
<dbReference type="InterPro" id="IPR005519">
    <property type="entry name" value="Acid_phosphat_B-like"/>
</dbReference>
<organism evidence="2 3">
    <name type="scientific">Sphingobium chungbukense</name>
    <dbReference type="NCBI Taxonomy" id="56193"/>
    <lineage>
        <taxon>Bacteria</taxon>
        <taxon>Pseudomonadati</taxon>
        <taxon>Pseudomonadota</taxon>
        <taxon>Alphaproteobacteria</taxon>
        <taxon>Sphingomonadales</taxon>
        <taxon>Sphingomonadaceae</taxon>
        <taxon>Sphingobium</taxon>
    </lineage>
</organism>
<protein>
    <submittedName>
        <fullName evidence="2">Acid phosphatase</fullName>
    </submittedName>
</protein>
<dbReference type="SFLD" id="SFLDG01125">
    <property type="entry name" value="C1.1:_Acid_Phosphatase_Like"/>
    <property type="match status" value="1"/>
</dbReference>
<dbReference type="Proteomes" id="UP000033874">
    <property type="component" value="Unassembled WGS sequence"/>
</dbReference>
<dbReference type="InterPro" id="IPR023214">
    <property type="entry name" value="HAD_sf"/>
</dbReference>
<dbReference type="GO" id="GO:0009279">
    <property type="term" value="C:cell outer membrane"/>
    <property type="evidence" value="ECO:0007669"/>
    <property type="project" value="InterPro"/>
</dbReference>
<evidence type="ECO:0000256" key="1">
    <source>
        <dbReference type="ARBA" id="ARBA00022729"/>
    </source>
</evidence>
<keyword evidence="3" id="KW-1185">Reference proteome</keyword>
<name>A0A0M3AYT4_9SPHN</name>
<dbReference type="PANTHER" id="PTHR31284">
    <property type="entry name" value="ACID PHOSPHATASE-LIKE PROTEIN"/>
    <property type="match status" value="1"/>
</dbReference>